<evidence type="ECO:0000313" key="1">
    <source>
        <dbReference type="EMBL" id="TGD38879.1"/>
    </source>
</evidence>
<dbReference type="Pfam" id="PF20358">
    <property type="entry name" value="DUF6653"/>
    <property type="match status" value="1"/>
</dbReference>
<name>A0A4Z0KME8_BREAU</name>
<protein>
    <submittedName>
        <fullName evidence="1">Uncharacterized protein</fullName>
    </submittedName>
</protein>
<gene>
    <name evidence="1" type="ORF">EB834_10065</name>
</gene>
<dbReference type="RefSeq" id="WP_098729893.1">
    <property type="nucleotide sequence ID" value="NZ_JABUXX010000012.1"/>
</dbReference>
<dbReference type="Proteomes" id="UP000297736">
    <property type="component" value="Unassembled WGS sequence"/>
</dbReference>
<comment type="caution">
    <text evidence="1">The sequence shown here is derived from an EMBL/GenBank/DDBJ whole genome shotgun (WGS) entry which is preliminary data.</text>
</comment>
<sequence length="157" mass="17783">MDTRKYRQSETLSTGSAQLKRWVFARHSNPLSAWSRWASTPLIVLPIWKRSTWAGAAVTAWMLLNPIVFRSPRNENAWSTRAMLGEELWSERLRCDKASAINVLSTAAMVVSIVGARRRSAYQALPATAIQMTLTLVFWKLMADFYAKAQYAGQSTR</sequence>
<accession>A0A4Z0KME8</accession>
<dbReference type="AlphaFoldDB" id="A0A4Z0KME8"/>
<organism evidence="1 2">
    <name type="scientific">Brevibacterium aurantiacum</name>
    <dbReference type="NCBI Taxonomy" id="273384"/>
    <lineage>
        <taxon>Bacteria</taxon>
        <taxon>Bacillati</taxon>
        <taxon>Actinomycetota</taxon>
        <taxon>Actinomycetes</taxon>
        <taxon>Micrococcales</taxon>
        <taxon>Brevibacteriaceae</taxon>
        <taxon>Brevibacterium</taxon>
    </lineage>
</organism>
<proteinExistence type="predicted"/>
<dbReference type="InterPro" id="IPR046595">
    <property type="entry name" value="DUF6653"/>
</dbReference>
<evidence type="ECO:0000313" key="2">
    <source>
        <dbReference type="Proteomes" id="UP000297736"/>
    </source>
</evidence>
<dbReference type="EMBL" id="RHFF01000008">
    <property type="protein sequence ID" value="TGD38879.1"/>
    <property type="molecule type" value="Genomic_DNA"/>
</dbReference>
<reference evidence="1 2" key="1">
    <citation type="submission" date="2018-10" db="EMBL/GenBank/DDBJ databases">
        <title>Brevibacterium genomes from Austrain hard cheese rinds.</title>
        <authorList>
            <person name="Anast J.M."/>
            <person name="Dzieciol M."/>
            <person name="Schultz D.L."/>
            <person name="Mann E."/>
            <person name="Wagner M."/>
            <person name="Schmitz-Esser S."/>
        </authorList>
    </citation>
    <scope>NUCLEOTIDE SEQUENCE [LARGE SCALE GENOMIC DNA]</scope>
    <source>
        <strain evidence="1 2">L261</strain>
    </source>
</reference>